<protein>
    <submittedName>
        <fullName evidence="1">Uncharacterized protein</fullName>
    </submittedName>
</protein>
<gene>
    <name evidence="1" type="ordered locus">Sbal195_0673</name>
</gene>
<dbReference type="HOGENOM" id="CLU_2773586_0_0_6"/>
<dbReference type="Proteomes" id="UP000000770">
    <property type="component" value="Chromosome"/>
</dbReference>
<sequence length="69" mass="7488">MGLTANLTCYPLLNFLKGVVVKEQRWDGLTLLGLTADTEITEVHPPLGVAVGHLRSLRERGMDAEIASV</sequence>
<proteinExistence type="predicted"/>
<dbReference type="EMBL" id="CP000891">
    <property type="protein sequence ID" value="ABX47851.1"/>
    <property type="molecule type" value="Genomic_DNA"/>
</dbReference>
<accession>A9L0C2</accession>
<dbReference type="KEGG" id="sbn:Sbal195_0673"/>
<dbReference type="AlphaFoldDB" id="A9L0C2"/>
<evidence type="ECO:0000313" key="2">
    <source>
        <dbReference type="Proteomes" id="UP000000770"/>
    </source>
</evidence>
<reference evidence="1 2" key="1">
    <citation type="submission" date="2007-11" db="EMBL/GenBank/DDBJ databases">
        <title>Complete sequence of chromosome of Shewanella baltica OS195.</title>
        <authorList>
            <consortium name="US DOE Joint Genome Institute"/>
            <person name="Copeland A."/>
            <person name="Lucas S."/>
            <person name="Lapidus A."/>
            <person name="Barry K."/>
            <person name="Glavina del Rio T."/>
            <person name="Dalin E."/>
            <person name="Tice H."/>
            <person name="Pitluck S."/>
            <person name="Chain P."/>
            <person name="Malfatti S."/>
            <person name="Shin M."/>
            <person name="Vergez L."/>
            <person name="Schmutz J."/>
            <person name="Larimer F."/>
            <person name="Land M."/>
            <person name="Hauser L."/>
            <person name="Kyrpides N."/>
            <person name="Kim E."/>
            <person name="Brettar I."/>
            <person name="Rodrigues J."/>
            <person name="Konstantinidis K."/>
            <person name="Klappenbach J."/>
            <person name="Hofle M."/>
            <person name="Tiedje J."/>
            <person name="Richardson P."/>
        </authorList>
    </citation>
    <scope>NUCLEOTIDE SEQUENCE [LARGE SCALE GENOMIC DNA]</scope>
    <source>
        <strain evidence="1 2">OS195</strain>
    </source>
</reference>
<organism evidence="1 2">
    <name type="scientific">Shewanella baltica (strain OS195)</name>
    <dbReference type="NCBI Taxonomy" id="399599"/>
    <lineage>
        <taxon>Bacteria</taxon>
        <taxon>Pseudomonadati</taxon>
        <taxon>Pseudomonadota</taxon>
        <taxon>Gammaproteobacteria</taxon>
        <taxon>Alteromonadales</taxon>
        <taxon>Shewanellaceae</taxon>
        <taxon>Shewanella</taxon>
    </lineage>
</organism>
<evidence type="ECO:0000313" key="1">
    <source>
        <dbReference type="EMBL" id="ABX47851.1"/>
    </source>
</evidence>
<name>A9L0C2_SHEB9</name>